<keyword evidence="3" id="KW-1185">Reference proteome</keyword>
<gene>
    <name evidence="2" type="ORF">GCM10017559_77870</name>
</gene>
<feature type="domain" description="DUF1540" evidence="1">
    <location>
        <begin position="59"/>
        <end position="91"/>
    </location>
</feature>
<feature type="domain" description="DUF1540" evidence="1">
    <location>
        <begin position="9"/>
        <end position="40"/>
    </location>
</feature>
<dbReference type="Proteomes" id="UP001499930">
    <property type="component" value="Unassembled WGS sequence"/>
</dbReference>
<evidence type="ECO:0000259" key="1">
    <source>
        <dbReference type="Pfam" id="PF07561"/>
    </source>
</evidence>
<accession>A0ABP6LC81</accession>
<evidence type="ECO:0000313" key="2">
    <source>
        <dbReference type="EMBL" id="GAA3038253.1"/>
    </source>
</evidence>
<dbReference type="EMBL" id="BAAAWD010000028">
    <property type="protein sequence ID" value="GAA3038253.1"/>
    <property type="molecule type" value="Genomic_DNA"/>
</dbReference>
<dbReference type="InterPro" id="IPR011437">
    <property type="entry name" value="DUF1540"/>
</dbReference>
<dbReference type="RefSeq" id="WP_344906431.1">
    <property type="nucleotide sequence ID" value="NZ_BAAAWD010000028.1"/>
</dbReference>
<reference evidence="3" key="1">
    <citation type="journal article" date="2019" name="Int. J. Syst. Evol. Microbiol.">
        <title>The Global Catalogue of Microorganisms (GCM) 10K type strain sequencing project: providing services to taxonomists for standard genome sequencing and annotation.</title>
        <authorList>
            <consortium name="The Broad Institute Genomics Platform"/>
            <consortium name="The Broad Institute Genome Sequencing Center for Infectious Disease"/>
            <person name="Wu L."/>
            <person name="Ma J."/>
        </authorList>
    </citation>
    <scope>NUCLEOTIDE SEQUENCE [LARGE SCALE GENOMIC DNA]</scope>
    <source>
        <strain evidence="3">JCM 3106</strain>
    </source>
</reference>
<protein>
    <recommendedName>
        <fullName evidence="1">DUF1540 domain-containing protein</fullName>
    </recommendedName>
</protein>
<proteinExistence type="predicted"/>
<name>A0ABP6LC81_9ACTN</name>
<evidence type="ECO:0000313" key="3">
    <source>
        <dbReference type="Proteomes" id="UP001499930"/>
    </source>
</evidence>
<dbReference type="Pfam" id="PF07561">
    <property type="entry name" value="DUF1540"/>
    <property type="match status" value="2"/>
</dbReference>
<sequence>MQMPAVNECQVDACAYNTDHSCHALAITVGNSTHAECETFFRVSTKGGDPSATGHVGACKMSNCQHNVQFECQASGIVVGYAQKDIDCLTYAPA</sequence>
<organism evidence="2 3">
    <name type="scientific">Streptosporangium longisporum</name>
    <dbReference type="NCBI Taxonomy" id="46187"/>
    <lineage>
        <taxon>Bacteria</taxon>
        <taxon>Bacillati</taxon>
        <taxon>Actinomycetota</taxon>
        <taxon>Actinomycetes</taxon>
        <taxon>Streptosporangiales</taxon>
        <taxon>Streptosporangiaceae</taxon>
        <taxon>Streptosporangium</taxon>
    </lineage>
</organism>
<comment type="caution">
    <text evidence="2">The sequence shown here is derived from an EMBL/GenBank/DDBJ whole genome shotgun (WGS) entry which is preliminary data.</text>
</comment>